<accession>L0A9Z3</accession>
<dbReference type="GeneID" id="14212255"/>
<feature type="transmembrane region" description="Helical" evidence="1">
    <location>
        <begin position="97"/>
        <end position="123"/>
    </location>
</feature>
<dbReference type="Proteomes" id="UP000010469">
    <property type="component" value="Chromosome"/>
</dbReference>
<keyword evidence="1" id="KW-0472">Membrane</keyword>
<name>L0A9Z3_CALLD</name>
<evidence type="ECO:0008006" key="4">
    <source>
        <dbReference type="Google" id="ProtNLM"/>
    </source>
</evidence>
<feature type="transmembrane region" description="Helical" evidence="1">
    <location>
        <begin position="21"/>
        <end position="40"/>
    </location>
</feature>
<organism evidence="2 3">
    <name type="scientific">Caldisphaera lagunensis (strain DSM 15908 / JCM 11604 / ANMR 0165 / IC-154)</name>
    <dbReference type="NCBI Taxonomy" id="1056495"/>
    <lineage>
        <taxon>Archaea</taxon>
        <taxon>Thermoproteota</taxon>
        <taxon>Thermoprotei</taxon>
        <taxon>Acidilobales</taxon>
        <taxon>Caldisphaeraceae</taxon>
        <taxon>Caldisphaera</taxon>
    </lineage>
</organism>
<keyword evidence="1" id="KW-1133">Transmembrane helix</keyword>
<dbReference type="AlphaFoldDB" id="L0A9Z3"/>
<feature type="transmembrane region" description="Helical" evidence="1">
    <location>
        <begin position="219"/>
        <end position="240"/>
    </location>
</feature>
<dbReference type="EMBL" id="CP003378">
    <property type="protein sequence ID" value="AFZ70718.1"/>
    <property type="molecule type" value="Genomic_DNA"/>
</dbReference>
<sequence>MSIKKSWELALIDLYDSLRPPSFDIMLILVSALSGILSVLEPVTTPPAVANAVLGAVLFVTSLYLALRASSDLVNLVQTGVMPLYLTYPISRRESSLIIYLTRVFIPSLILLGIPAIVSGVMLYPVVGRNIGEFLIMWVSYLIQAQLYGSIFILASIKTKSSGTSAVISITGYFGFTVTSIILALIGSLNNIEILTKIANSMGLYNVVYDMITKVSTPLWEIFVVPLIFLALFITYIIYFTRRFEP</sequence>
<proteinExistence type="predicted"/>
<feature type="transmembrane region" description="Helical" evidence="1">
    <location>
        <begin position="167"/>
        <end position="187"/>
    </location>
</feature>
<keyword evidence="1" id="KW-0812">Transmembrane</keyword>
<evidence type="ECO:0000256" key="1">
    <source>
        <dbReference type="SAM" id="Phobius"/>
    </source>
</evidence>
<dbReference type="STRING" id="1056495.Calag_0995"/>
<evidence type="ECO:0000313" key="2">
    <source>
        <dbReference type="EMBL" id="AFZ70718.1"/>
    </source>
</evidence>
<feature type="transmembrane region" description="Helical" evidence="1">
    <location>
        <begin position="46"/>
        <end position="67"/>
    </location>
</feature>
<dbReference type="OrthoDB" id="46038at2157"/>
<feature type="transmembrane region" description="Helical" evidence="1">
    <location>
        <begin position="135"/>
        <end position="155"/>
    </location>
</feature>
<keyword evidence="3" id="KW-1185">Reference proteome</keyword>
<reference evidence="3" key="1">
    <citation type="submission" date="2012-03" db="EMBL/GenBank/DDBJ databases">
        <title>Complete genome of Caldisphaera lagunensis DSM 15908.</title>
        <authorList>
            <person name="Lucas S."/>
            <person name="Copeland A."/>
            <person name="Lapidus A."/>
            <person name="Glavina del Rio T."/>
            <person name="Dalin E."/>
            <person name="Tice H."/>
            <person name="Bruce D."/>
            <person name="Goodwin L."/>
            <person name="Pitluck S."/>
            <person name="Peters L."/>
            <person name="Mikhailova N."/>
            <person name="Teshima H."/>
            <person name="Kyrpides N."/>
            <person name="Mavromatis K."/>
            <person name="Ivanova N."/>
            <person name="Brettin T."/>
            <person name="Detter J.C."/>
            <person name="Han C."/>
            <person name="Larimer F."/>
            <person name="Land M."/>
            <person name="Hauser L."/>
            <person name="Markowitz V."/>
            <person name="Cheng J.-F."/>
            <person name="Hugenholtz P."/>
            <person name="Woyke T."/>
            <person name="Wu D."/>
            <person name="Spring S."/>
            <person name="Schroeder M."/>
            <person name="Brambilla E."/>
            <person name="Klenk H.-P."/>
            <person name="Eisen J.A."/>
        </authorList>
    </citation>
    <scope>NUCLEOTIDE SEQUENCE [LARGE SCALE GENOMIC DNA]</scope>
    <source>
        <strain evidence="3">DSM 15908 / JCM 11604 / IC-154</strain>
    </source>
</reference>
<dbReference type="InParanoid" id="L0A9Z3"/>
<gene>
    <name evidence="2" type="ordered locus">Calag_0995</name>
</gene>
<dbReference type="eggNOG" id="arCOG11611">
    <property type="taxonomic scope" value="Archaea"/>
</dbReference>
<dbReference type="KEGG" id="clg:Calag_0995"/>
<dbReference type="HOGENOM" id="CLU_1100907_0_0_2"/>
<dbReference type="RefSeq" id="WP_015232615.1">
    <property type="nucleotide sequence ID" value="NC_019791.1"/>
</dbReference>
<protein>
    <recommendedName>
        <fullName evidence="4">ABC-2 type transporter</fullName>
    </recommendedName>
</protein>
<evidence type="ECO:0000313" key="3">
    <source>
        <dbReference type="Proteomes" id="UP000010469"/>
    </source>
</evidence>